<comment type="function">
    <text evidence="4">Component of the exocyst complex involved in the docking of exocytic vesicles with fusion sites on the plasma membrane.</text>
</comment>
<dbReference type="Pfam" id="PF04048">
    <property type="entry name" value="Sec8_N"/>
    <property type="match status" value="1"/>
</dbReference>
<comment type="caution">
    <text evidence="7">The sequence shown here is derived from an EMBL/GenBank/DDBJ whole genome shotgun (WGS) entry which is preliminary data.</text>
</comment>
<gene>
    <name evidence="7" type="ORF">B9G98_04123</name>
</gene>
<dbReference type="AlphaFoldDB" id="A0A2T0FNC9"/>
<evidence type="ECO:0000259" key="5">
    <source>
        <dbReference type="Pfam" id="PF04048"/>
    </source>
</evidence>
<keyword evidence="2 4" id="KW-0268">Exocytosis</keyword>
<keyword evidence="1 4" id="KW-0813">Transport</keyword>
<evidence type="ECO:0000259" key="6">
    <source>
        <dbReference type="Pfam" id="PF20652"/>
    </source>
</evidence>
<dbReference type="InterPro" id="IPR048630">
    <property type="entry name" value="Sec8_M"/>
</dbReference>
<dbReference type="GO" id="GO:0090522">
    <property type="term" value="P:vesicle tethering involved in exocytosis"/>
    <property type="evidence" value="ECO:0007669"/>
    <property type="project" value="UniProtKB-UniRule"/>
</dbReference>
<dbReference type="GO" id="GO:0006904">
    <property type="term" value="P:vesicle docking involved in exocytosis"/>
    <property type="evidence" value="ECO:0007669"/>
    <property type="project" value="InterPro"/>
</dbReference>
<evidence type="ECO:0000256" key="2">
    <source>
        <dbReference type="ARBA" id="ARBA00022483"/>
    </source>
</evidence>
<accession>A0A2T0FNC9</accession>
<feature type="domain" description="Exocyst complex component Sec8 N-terminal" evidence="5">
    <location>
        <begin position="7"/>
        <end position="143"/>
    </location>
</feature>
<dbReference type="GO" id="GO:0006893">
    <property type="term" value="P:Golgi to plasma membrane transport"/>
    <property type="evidence" value="ECO:0007669"/>
    <property type="project" value="TreeGrafter"/>
</dbReference>
<dbReference type="STRING" id="45607.A0A2T0FNC9"/>
<keyword evidence="3 4" id="KW-0653">Protein transport</keyword>
<dbReference type="InterPro" id="IPR039682">
    <property type="entry name" value="Sec8/EXOC4"/>
</dbReference>
<dbReference type="GO" id="GO:0006612">
    <property type="term" value="P:protein targeting to membrane"/>
    <property type="evidence" value="ECO:0007669"/>
    <property type="project" value="UniProtKB-UniRule"/>
</dbReference>
<dbReference type="EMBL" id="NDIQ01000022">
    <property type="protein sequence ID" value="PRT56503.1"/>
    <property type="molecule type" value="Genomic_DNA"/>
</dbReference>
<dbReference type="GeneID" id="36517871"/>
<dbReference type="OrthoDB" id="272977at2759"/>
<organism evidence="7 8">
    <name type="scientific">Wickerhamiella sorbophila</name>
    <dbReference type="NCBI Taxonomy" id="45607"/>
    <lineage>
        <taxon>Eukaryota</taxon>
        <taxon>Fungi</taxon>
        <taxon>Dikarya</taxon>
        <taxon>Ascomycota</taxon>
        <taxon>Saccharomycotina</taxon>
        <taxon>Dipodascomycetes</taxon>
        <taxon>Dipodascales</taxon>
        <taxon>Trichomonascaceae</taxon>
        <taxon>Wickerhamiella</taxon>
    </lineage>
</organism>
<comment type="similarity">
    <text evidence="4">Belongs to the SEC8 family.</text>
</comment>
<dbReference type="Pfam" id="PF20652">
    <property type="entry name" value="Sec8_C"/>
    <property type="match status" value="1"/>
</dbReference>
<evidence type="ECO:0000256" key="3">
    <source>
        <dbReference type="ARBA" id="ARBA00022927"/>
    </source>
</evidence>
<keyword evidence="8" id="KW-1185">Reference proteome</keyword>
<evidence type="ECO:0000313" key="8">
    <source>
        <dbReference type="Proteomes" id="UP000238350"/>
    </source>
</evidence>
<feature type="domain" description="Exocyst complex component Sec8 middle helical bundle" evidence="6">
    <location>
        <begin position="265"/>
        <end position="499"/>
    </location>
</feature>
<dbReference type="Proteomes" id="UP000238350">
    <property type="component" value="Unassembled WGS sequence"/>
</dbReference>
<evidence type="ECO:0000313" key="7">
    <source>
        <dbReference type="EMBL" id="PRT56503.1"/>
    </source>
</evidence>
<name>A0A2T0FNC9_9ASCO</name>
<dbReference type="InterPro" id="IPR007191">
    <property type="entry name" value="Sec8_exocyst_N"/>
</dbReference>
<sequence>MKDIDLLLYRVSEHFNELLDDDANPLEAALALMDESSIGKARYADEFDNLQNEIRTCLKEQVDANYRGFNSSIDNYRAIVNGIHSNHNDIIATQENLKSVGDLLSKRKPMLKDLEQSSLKYKKMLQILDVIEDLKQAPDRYEAQVSQKRFNDAHKTLSHALETINNYDLLRVPAVQHLQSYIVNRQLSLVPTLVEELSAHIYLRSPYTSDRYFHFQMADKSCSSEEAVSDRLHLDTTENVATSKLNDFIGTLSKPLVEDADVSVEQDSFTYIRSLLLTLSKVGAIQSALESLQNKTVSDIRRLVERTVKSVVRQAKITPEKVQALPGTLFEQFRSPEQANHIAVLQGFITTLFSRFGAVLEAHRVIYEVVTQGQLGSYDVRTVWTAMEHEIKQIFVSYVDDGQASRAGGRSWLSVTSESHTVVNGPVFKIAGADTTDHDLIEQMNALKVALKSSVPGLVVNAEENPNEAPLFMDTPKEMHLTIVVPANVLNVRAFIEPAAAFLQRANRTLGPADSSDRCVGRIDAFLDQFLETVFLPRLRQALERSFNDVTKSLNAAEVYQDYRNVSQMPIMNAVVSLVDMLNLLTRVLNTGRTFRENYTSLFVDMMDIVVDFFNTKFNEYVASGPKQTKLAYTLAVGEVLTPLHQTLRTELSGSQPTERASEVSSKELRVYLGKAHSDQNANDIMARDLLDLDSFGGLALLCTSIEWVVYKLREIRQTQASSSGSSSESKALRQRVRKRWTLSDAQTASVKTGVSPNKAVLAGTTLRKFDNVLTTMSNTAVRALRVLRCDVMCRTVYYFDRMVLEGDYSRTEDSEERDSYIEILQREVHTCYRLMIEHLPRTDSVFVMFGLAALMNELFVHESNNVKSFSERGLRKMFSNILSLQQMLKSVAFDPRDVDFSRAVDFYEALKLPPTRIIELVRSKKTRLTREDAQLVLSIKHRQDLAKKSSSELSSAHQVFSDQLAMLHSIFGGK</sequence>
<dbReference type="PANTHER" id="PTHR14146">
    <property type="entry name" value="EXOCYST COMPLEX COMPONENT 4"/>
    <property type="match status" value="1"/>
</dbReference>
<dbReference type="PANTHER" id="PTHR14146:SF0">
    <property type="entry name" value="EXOCYST COMPLEX COMPONENT 4"/>
    <property type="match status" value="1"/>
</dbReference>
<dbReference type="GO" id="GO:0000145">
    <property type="term" value="C:exocyst"/>
    <property type="evidence" value="ECO:0007669"/>
    <property type="project" value="UniProtKB-UniRule"/>
</dbReference>
<protein>
    <recommendedName>
        <fullName evidence="4">Exocyst complex component Sec8</fullName>
    </recommendedName>
</protein>
<evidence type="ECO:0000256" key="1">
    <source>
        <dbReference type="ARBA" id="ARBA00022448"/>
    </source>
</evidence>
<proteinExistence type="inferred from homology"/>
<dbReference type="GO" id="GO:0015031">
    <property type="term" value="P:protein transport"/>
    <property type="evidence" value="ECO:0007669"/>
    <property type="project" value="UniProtKB-KW"/>
</dbReference>
<reference evidence="7 8" key="1">
    <citation type="submission" date="2017-04" db="EMBL/GenBank/DDBJ databases">
        <title>Genome sequencing of [Candida] sorbophila.</title>
        <authorList>
            <person name="Ahn J.O."/>
        </authorList>
    </citation>
    <scope>NUCLEOTIDE SEQUENCE [LARGE SCALE GENOMIC DNA]</scope>
    <source>
        <strain evidence="7 8">DS02</strain>
    </source>
</reference>
<evidence type="ECO:0000256" key="4">
    <source>
        <dbReference type="RuleBase" id="RU367079"/>
    </source>
</evidence>
<dbReference type="RefSeq" id="XP_024666448.1">
    <property type="nucleotide sequence ID" value="XM_024810680.1"/>
</dbReference>